<name>A0ABP0P7G5_9DINO</name>
<protein>
    <submittedName>
        <fullName evidence="1">Uncharacterized protein</fullName>
    </submittedName>
</protein>
<gene>
    <name evidence="1" type="ORF">SCF082_LOCUS35492</name>
</gene>
<sequence>MCKPCPSDNAIDSLWRDFVRLHEVNSLPVVTSMLRCLELATEVSGTAALVLFRDFGGLQAFSMRLQREVELLMALDFTGDVVESRSPGPEAPEEERQRFRSLFEEVTFRRRLCRQLLKNVQTALQCSEALQGLASVFQGQLTDALKLAVKAPMKIGLPLFGTAIDIVSSIIQDAQCLATVVMESGSFQGTPNDRD</sequence>
<evidence type="ECO:0000313" key="2">
    <source>
        <dbReference type="Proteomes" id="UP001642464"/>
    </source>
</evidence>
<dbReference type="Proteomes" id="UP001642464">
    <property type="component" value="Unassembled WGS sequence"/>
</dbReference>
<dbReference type="EMBL" id="CAXAMM010033891">
    <property type="protein sequence ID" value="CAK9071995.1"/>
    <property type="molecule type" value="Genomic_DNA"/>
</dbReference>
<evidence type="ECO:0000313" key="1">
    <source>
        <dbReference type="EMBL" id="CAK9071995.1"/>
    </source>
</evidence>
<proteinExistence type="predicted"/>
<keyword evidence="2" id="KW-1185">Reference proteome</keyword>
<accession>A0ABP0P7G5</accession>
<comment type="caution">
    <text evidence="1">The sequence shown here is derived from an EMBL/GenBank/DDBJ whole genome shotgun (WGS) entry which is preliminary data.</text>
</comment>
<organism evidence="1 2">
    <name type="scientific">Durusdinium trenchii</name>
    <dbReference type="NCBI Taxonomy" id="1381693"/>
    <lineage>
        <taxon>Eukaryota</taxon>
        <taxon>Sar</taxon>
        <taxon>Alveolata</taxon>
        <taxon>Dinophyceae</taxon>
        <taxon>Suessiales</taxon>
        <taxon>Symbiodiniaceae</taxon>
        <taxon>Durusdinium</taxon>
    </lineage>
</organism>
<reference evidence="1 2" key="1">
    <citation type="submission" date="2024-02" db="EMBL/GenBank/DDBJ databases">
        <authorList>
            <person name="Chen Y."/>
            <person name="Shah S."/>
            <person name="Dougan E. K."/>
            <person name="Thang M."/>
            <person name="Chan C."/>
        </authorList>
    </citation>
    <scope>NUCLEOTIDE SEQUENCE [LARGE SCALE GENOMIC DNA]</scope>
</reference>